<dbReference type="GO" id="GO:0016787">
    <property type="term" value="F:hydrolase activity"/>
    <property type="evidence" value="ECO:0007669"/>
    <property type="project" value="UniProtKB-KW"/>
</dbReference>
<keyword evidence="1" id="KW-0378">Hydrolase</keyword>
<evidence type="ECO:0000256" key="3">
    <source>
        <dbReference type="SAM" id="Coils"/>
    </source>
</evidence>
<proteinExistence type="predicted"/>
<dbReference type="InterPro" id="IPR018061">
    <property type="entry name" value="Retropepsins"/>
</dbReference>
<dbReference type="InterPro" id="IPR056648">
    <property type="entry name" value="DUF7746"/>
</dbReference>
<gene>
    <name evidence="6" type="ORF">CIPAW_08G029600</name>
</gene>
<keyword evidence="2" id="KW-0479">Metal-binding</keyword>
<evidence type="ECO:0000256" key="2">
    <source>
        <dbReference type="PROSITE-ProRule" id="PRU00047"/>
    </source>
</evidence>
<reference evidence="6" key="1">
    <citation type="submission" date="2020-12" db="EMBL/GenBank/DDBJ databases">
        <title>WGS assembly of Carya illinoinensis cv. Pawnee.</title>
        <authorList>
            <person name="Platts A."/>
            <person name="Shu S."/>
            <person name="Wright S."/>
            <person name="Barry K."/>
            <person name="Edger P."/>
            <person name="Pires J.C."/>
            <person name="Schmutz J."/>
        </authorList>
    </citation>
    <scope>NUCLEOTIDE SEQUENCE</scope>
    <source>
        <tissue evidence="6">Leaf</tissue>
    </source>
</reference>
<keyword evidence="3" id="KW-0175">Coiled coil</keyword>
<evidence type="ECO:0000256" key="1">
    <source>
        <dbReference type="ARBA" id="ARBA00022801"/>
    </source>
</evidence>
<feature type="compositionally biased region" description="Polar residues" evidence="4">
    <location>
        <begin position="513"/>
        <end position="523"/>
    </location>
</feature>
<dbReference type="InterPro" id="IPR001878">
    <property type="entry name" value="Znf_CCHC"/>
</dbReference>
<comment type="caution">
    <text evidence="6">The sequence shown here is derived from an EMBL/GenBank/DDBJ whole genome shotgun (WGS) entry which is preliminary data.</text>
</comment>
<dbReference type="CDD" id="cd00303">
    <property type="entry name" value="retropepsin_like"/>
    <property type="match status" value="1"/>
</dbReference>
<dbReference type="PROSITE" id="PS50158">
    <property type="entry name" value="ZF_CCHC"/>
    <property type="match status" value="1"/>
</dbReference>
<protein>
    <recommendedName>
        <fullName evidence="5">CCHC-type domain-containing protein</fullName>
    </recommendedName>
</protein>
<dbReference type="Pfam" id="PF24925">
    <property type="entry name" value="DUF7746"/>
    <property type="match status" value="1"/>
</dbReference>
<keyword evidence="2" id="KW-0863">Zinc-finger</keyword>
<organism evidence="6 7">
    <name type="scientific">Carya illinoinensis</name>
    <name type="common">Pecan</name>
    <dbReference type="NCBI Taxonomy" id="32201"/>
    <lineage>
        <taxon>Eukaryota</taxon>
        <taxon>Viridiplantae</taxon>
        <taxon>Streptophyta</taxon>
        <taxon>Embryophyta</taxon>
        <taxon>Tracheophyta</taxon>
        <taxon>Spermatophyta</taxon>
        <taxon>Magnoliopsida</taxon>
        <taxon>eudicotyledons</taxon>
        <taxon>Gunneridae</taxon>
        <taxon>Pentapetalae</taxon>
        <taxon>rosids</taxon>
        <taxon>fabids</taxon>
        <taxon>Fagales</taxon>
        <taxon>Juglandaceae</taxon>
        <taxon>Carya</taxon>
    </lineage>
</organism>
<dbReference type="GO" id="GO:0008270">
    <property type="term" value="F:zinc ion binding"/>
    <property type="evidence" value="ECO:0007669"/>
    <property type="project" value="UniProtKB-KW"/>
</dbReference>
<feature type="region of interest" description="Disordered" evidence="4">
    <location>
        <begin position="503"/>
        <end position="523"/>
    </location>
</feature>
<dbReference type="Pfam" id="PF00098">
    <property type="entry name" value="zf-CCHC"/>
    <property type="match status" value="1"/>
</dbReference>
<sequence>MYKDNKHILFFDFLENHYASKKDNSKQYLNVLKTSFTKEEGRKVVKTSHPPLDTILVSVKGKEVKASPFKISESGLNENVLAETKKVIEQNNFVNQTLHTIGQQLDHIEDKVKKPIFEKPASTSLKMVEKPLIILPEDRSKIHFGVTNTMAKLDQMLAEVKNSPGVNFNDFFSVHTWNESDDDVSLSDNSLGLQVEKPELAKIYSRDIKPIGLTKNWYSRPTPPDLQYEERCSHSQFSVSADQMYEWNIDGFSEQEILNTLNRMSMVAVAYYNNKLSQIEIVVILTSGFSGMLRAWWDKHLVAEDRETIRSAIKKDEDDVFMSRVMLRNDSQKPYKKDKFIDGLPRLFAVKVKDSLTDISGIIQKLGISMCNDQRMIAQQMKDRKKTKYEMGNFCEQFGLPLIAPSVQHRKSFKKFSKSRRNYNRSHEEFYKKLVSKPVSRKKPFQKKVSKVPARGTCFNCGQPGHYANKCTKKPQGFKKKLNELNINAVDQEDLFRLLEHRSPTSSDEDEFSSNGSDYHSNSDHLNSPNIKLGCNDSCCISKVKIINILDGGREQGPILSKEQEHENMLLSIISQIQDPELKEKYLKKLKETMTHISLRDLQHEVSLVKREITELREEIKNLKSENASFKQDLVCLKLDKEFDHECPSGEKSNQSDHVEPSCPTKELCLVHRSAPHKWFCLVEIIVNHEYKFSAVSLIDSGADLNCIREGLVPTSYFEKSKENLFSPNGSKMKIRYELNTAHVCQDNVCFKIPFVLVKNLTHDVILGMPFLNMIYPFLSEADGITTDPFGQKVKFKRSVFLLSAKRKHLDFLKQEIKFKCVSNNLHDSLLRSKIEDFQKTLIYEGYSELPNAFWHRRKHVVSLPYFKDLSENLIPTKARPIQMNRETLELCIVSHLGRVLLFMSRKMLRLSEVHPV</sequence>
<evidence type="ECO:0000313" key="6">
    <source>
        <dbReference type="EMBL" id="KAG6644061.1"/>
    </source>
</evidence>
<dbReference type="EMBL" id="CM031816">
    <property type="protein sequence ID" value="KAG6644061.1"/>
    <property type="molecule type" value="Genomic_DNA"/>
</dbReference>
<keyword evidence="2" id="KW-0862">Zinc</keyword>
<evidence type="ECO:0000313" key="7">
    <source>
        <dbReference type="Proteomes" id="UP000811609"/>
    </source>
</evidence>
<dbReference type="Pfam" id="PF00077">
    <property type="entry name" value="RVP"/>
    <property type="match status" value="1"/>
</dbReference>
<accession>A0A8T1PRH8</accession>
<evidence type="ECO:0000256" key="4">
    <source>
        <dbReference type="SAM" id="MobiDB-lite"/>
    </source>
</evidence>
<dbReference type="PANTHER" id="PTHR33054">
    <property type="entry name" value="CCHC-TYPE DOMAIN-CONTAINING PROTEIN"/>
    <property type="match status" value="1"/>
</dbReference>
<name>A0A8T1PRH8_CARIL</name>
<feature type="coiled-coil region" evidence="3">
    <location>
        <begin position="599"/>
        <end position="640"/>
    </location>
</feature>
<dbReference type="PANTHER" id="PTHR33054:SF9">
    <property type="entry name" value="CCHC-TYPE DOMAIN-CONTAINING PROTEIN"/>
    <property type="match status" value="1"/>
</dbReference>
<keyword evidence="7" id="KW-1185">Reference proteome</keyword>
<evidence type="ECO:0000259" key="5">
    <source>
        <dbReference type="PROSITE" id="PS50158"/>
    </source>
</evidence>
<dbReference type="SMART" id="SM00343">
    <property type="entry name" value="ZnF_C2HC"/>
    <property type="match status" value="1"/>
</dbReference>
<feature type="domain" description="CCHC-type" evidence="5">
    <location>
        <begin position="458"/>
        <end position="473"/>
    </location>
</feature>
<dbReference type="Proteomes" id="UP000811609">
    <property type="component" value="Chromosome 8"/>
</dbReference>
<dbReference type="AlphaFoldDB" id="A0A8T1PRH8"/>
<dbReference type="GO" id="GO:0003676">
    <property type="term" value="F:nucleic acid binding"/>
    <property type="evidence" value="ECO:0007669"/>
    <property type="project" value="InterPro"/>
</dbReference>